<dbReference type="STRING" id="1533.SAMN05443638_10955"/>
<reference evidence="1 2" key="1">
    <citation type="submission" date="2016-11" db="EMBL/GenBank/DDBJ databases">
        <authorList>
            <person name="Jaros S."/>
            <person name="Januszkiewicz K."/>
            <person name="Wedrychowicz H."/>
        </authorList>
    </citation>
    <scope>NUCLEOTIDE SEQUENCE [LARGE SCALE GENOMIC DNA]</scope>
    <source>
        <strain evidence="1 2">DSM 2631</strain>
    </source>
</reference>
<sequence length="62" mass="7442">MEIKIFIKGKKEPLIYKGDRIDILDFEMNGTKYKQIRYFRKGFSKSELIDSKLINKIVEDKK</sequence>
<dbReference type="AlphaFoldDB" id="A0A1M4VW76"/>
<gene>
    <name evidence="1" type="ORF">SAMN05443638_10955</name>
</gene>
<accession>A0A1M4VW76</accession>
<dbReference type="OrthoDB" id="1932992at2"/>
<name>A0A1M4VW76_9CLOT</name>
<keyword evidence="2" id="KW-1185">Reference proteome</keyword>
<evidence type="ECO:0000313" key="2">
    <source>
        <dbReference type="Proteomes" id="UP000184035"/>
    </source>
</evidence>
<organism evidence="1 2">
    <name type="scientific">Clostridium fallax</name>
    <dbReference type="NCBI Taxonomy" id="1533"/>
    <lineage>
        <taxon>Bacteria</taxon>
        <taxon>Bacillati</taxon>
        <taxon>Bacillota</taxon>
        <taxon>Clostridia</taxon>
        <taxon>Eubacteriales</taxon>
        <taxon>Clostridiaceae</taxon>
        <taxon>Clostridium</taxon>
    </lineage>
</organism>
<dbReference type="RefSeq" id="WP_072895063.1">
    <property type="nucleotide sequence ID" value="NZ_FQVM01000009.1"/>
</dbReference>
<evidence type="ECO:0000313" key="1">
    <source>
        <dbReference type="EMBL" id="SHE73261.1"/>
    </source>
</evidence>
<protein>
    <submittedName>
        <fullName evidence="1">Uncharacterized protein</fullName>
    </submittedName>
</protein>
<dbReference type="EMBL" id="FQVM01000009">
    <property type="protein sequence ID" value="SHE73261.1"/>
    <property type="molecule type" value="Genomic_DNA"/>
</dbReference>
<proteinExistence type="predicted"/>
<dbReference type="Proteomes" id="UP000184035">
    <property type="component" value="Unassembled WGS sequence"/>
</dbReference>